<keyword evidence="4" id="KW-0863">Zinc-finger</keyword>
<keyword evidence="1 6" id="KW-0853">WD repeat</keyword>
<feature type="region of interest" description="Disordered" evidence="7">
    <location>
        <begin position="47"/>
        <end position="78"/>
    </location>
</feature>
<evidence type="ECO:0000313" key="9">
    <source>
        <dbReference type="Proteomes" id="UP000504637"/>
    </source>
</evidence>
<dbReference type="InterPro" id="IPR036322">
    <property type="entry name" value="WD40_repeat_dom_sf"/>
</dbReference>
<proteinExistence type="predicted"/>
<feature type="compositionally biased region" description="Polar residues" evidence="7">
    <location>
        <begin position="1"/>
        <end position="17"/>
    </location>
</feature>
<reference evidence="10" key="1">
    <citation type="submission" date="2020-01" db="EMBL/GenBank/DDBJ databases">
        <authorList>
            <consortium name="DOE Joint Genome Institute"/>
            <person name="Haridas S."/>
            <person name="Albert R."/>
            <person name="Binder M."/>
            <person name="Bloem J."/>
            <person name="Labutti K."/>
            <person name="Salamov A."/>
            <person name="Andreopoulos B."/>
            <person name="Baker S.E."/>
            <person name="Barry K."/>
            <person name="Bills G."/>
            <person name="Bluhm B.H."/>
            <person name="Cannon C."/>
            <person name="Castanera R."/>
            <person name="Culley D.E."/>
            <person name="Daum C."/>
            <person name="Ezra D."/>
            <person name="Gonzalez J.B."/>
            <person name="Henrissat B."/>
            <person name="Kuo A."/>
            <person name="Liang C."/>
            <person name="Lipzen A."/>
            <person name="Lutzoni F."/>
            <person name="Magnuson J."/>
            <person name="Mondo S."/>
            <person name="Nolan M."/>
            <person name="Ohm R."/>
            <person name="Pangilinan J."/>
            <person name="Park H.-J."/>
            <person name="Ramirez L."/>
            <person name="Alfaro M."/>
            <person name="Sun H."/>
            <person name="Tritt A."/>
            <person name="Yoshinaga Y."/>
            <person name="Zwiers L.-H."/>
            <person name="Turgeon B.G."/>
            <person name="Goodwin S.B."/>
            <person name="Spatafora J.W."/>
            <person name="Crous P.W."/>
            <person name="Grigoriev I.V."/>
        </authorList>
    </citation>
    <scope>NUCLEOTIDE SEQUENCE</scope>
    <source>
        <strain evidence="10">CBS 342.82</strain>
    </source>
</reference>
<name>A0A6J3LQS9_9PEZI</name>
<dbReference type="PROSITE" id="PS50294">
    <property type="entry name" value="WD_REPEATS_REGION"/>
    <property type="match status" value="2"/>
</dbReference>
<dbReference type="PANTHER" id="PTHR46200:SF1">
    <property type="entry name" value="GATOR COMPLEX PROTEIN WDR24"/>
    <property type="match status" value="1"/>
</dbReference>
<evidence type="ECO:0000259" key="8">
    <source>
        <dbReference type="Pfam" id="PF17120"/>
    </source>
</evidence>
<dbReference type="Gene3D" id="2.130.10.10">
    <property type="entry name" value="YVTN repeat-like/Quinoprotein amine dehydrogenase"/>
    <property type="match status" value="1"/>
</dbReference>
<feature type="repeat" description="WD" evidence="6">
    <location>
        <begin position="286"/>
        <end position="327"/>
    </location>
</feature>
<dbReference type="InterPro" id="IPR049566">
    <property type="entry name" value="WDR59_RTC1-like_RING_Znf"/>
</dbReference>
<feature type="region of interest" description="Disordered" evidence="7">
    <location>
        <begin position="457"/>
        <end position="481"/>
    </location>
</feature>
<dbReference type="PROSITE" id="PS00678">
    <property type="entry name" value="WD_REPEATS_1"/>
    <property type="match status" value="1"/>
</dbReference>
<feature type="compositionally biased region" description="Polar residues" evidence="7">
    <location>
        <begin position="888"/>
        <end position="904"/>
    </location>
</feature>
<dbReference type="GO" id="GO:0005774">
    <property type="term" value="C:vacuolar membrane"/>
    <property type="evidence" value="ECO:0007669"/>
    <property type="project" value="TreeGrafter"/>
</dbReference>
<feature type="compositionally biased region" description="Basic and acidic residues" evidence="7">
    <location>
        <begin position="58"/>
        <end position="67"/>
    </location>
</feature>
<sequence>MNSEALQSRRGSANHSNHAIGIPIAPSLPIAAPRPLQRARDAASRFLGYAPSRPPSAHGDRDEERFSRGSAQFKRHPSLSISKDATVSHRTGLHINAVALNESGTHALIGGKGIFKTVKVEGGHCAEDLNLRTTILSTPKNASGAPRDIYQIDIADVAWAKRDYSNYVVAATSSGKIILYNLGIAGLQGTLLHEHSRQVHKLTFNPHSGNLLLSGSQDGTVRLWDLRAYKTPASTLHSRSKFSGHAGGVRDVKWSPTDGFDFAFGTDNGDIQRWDWRNHHVAKVKVSGHLQACNAVDWHPDGKHIVSAGSDKTIRVFDISVNRPKKATWEIKTPYPVMNARWRPSCESSIKTDNGANLCVQVLACYSPEIPILHLWDLRRPHIPFRELAPYASAPTGLNWHSQDLLWTVGREGIFMQTDMHYVPKALERRNLQALAVSPRNETVFVAQARKAKNTSSIQRPVIDLGQGHGQSPRGELSSRSWADDSLDQTFLSIAPPNRQHIRSDSHPRVQGASSGSATPHNDRTAKPTIKLDDILFNRKSCRPVQASCRGSLPDPGLSFAAPELMMHHMVRSLETMNMEEVRAHTLKVIDLCMQSAALAGAMRLYQSWKIVEFCLSNHLREKEVLCRQLVERADIGSHSSNPKRMNIADLAMRFAIQYTKSPSQSPSSMQPVSSVIHHLALPESTSNVPTPLVRPTTTSKLSNLLPLPDTIDETLTLPPSLVQEQSALAASLLHANARSGDDGNRPLTAHNLTDLETQHIKDEADEHLNRVERWSAQPQYSRRFEDPENRGSPIMPMLEKHDSQESFKFLEGSFDSGSAYFPGSLSSFESSNKLVAERPSRGTVRKMDDEARDGSVPTHESMLFEGSGTLADSRNVDQQVFSNSLGSAPEITSTWSPERSISADSPVEPEVSGMSLDGSPVEARSVNAPGTPAISQPDDTQIPDVRSPFATSDHEHLSPSDHDVGSIHAVETTHNPENPAHAADYIDLEDGKPWTLVEMLSQLITFYTIEQPNPQAVTSLLMILCPLLPLTHPLPESDVKRTIRIYLHHAIDNLHLDLSEISRWFQLCAYERPLQSGLQPLQIEAVLATYHEQLVSRQDFSSAAQLRKIAYPAYPAVYEDFLSDNDVHFRCGSCGKAVAPDSRKQAVCAKCDPHVTQQLRACTICWEKESPWSSAVADCGNYQEDGENDSVVGRKRKYTRLLTACTACGHSGHAACYQYWFGSAKGAGCPTEGCLCSCVGGSVGSSRGIPV</sequence>
<feature type="compositionally biased region" description="Basic and acidic residues" evidence="7">
    <location>
        <begin position="840"/>
        <end position="854"/>
    </location>
</feature>
<feature type="domain" description="WDR59/RTC1-like RING zinc finger" evidence="8">
    <location>
        <begin position="1200"/>
        <end position="1240"/>
    </location>
</feature>
<dbReference type="SMART" id="SM00320">
    <property type="entry name" value="WD40"/>
    <property type="match status" value="4"/>
</dbReference>
<reference evidence="10" key="2">
    <citation type="submission" date="2020-04" db="EMBL/GenBank/DDBJ databases">
        <authorList>
            <consortium name="NCBI Genome Project"/>
        </authorList>
    </citation>
    <scope>NUCLEOTIDE SEQUENCE</scope>
    <source>
        <strain evidence="10">CBS 342.82</strain>
    </source>
</reference>
<dbReference type="AlphaFoldDB" id="A0A6J3LQS9"/>
<gene>
    <name evidence="10" type="ORF">K489DRAFT_385158</name>
</gene>
<dbReference type="OrthoDB" id="60955at2759"/>
<dbReference type="InterPro" id="IPR037590">
    <property type="entry name" value="WDR24"/>
</dbReference>
<organism evidence="10">
    <name type="scientific">Dissoconium aciculare CBS 342.82</name>
    <dbReference type="NCBI Taxonomy" id="1314786"/>
    <lineage>
        <taxon>Eukaryota</taxon>
        <taxon>Fungi</taxon>
        <taxon>Dikarya</taxon>
        <taxon>Ascomycota</taxon>
        <taxon>Pezizomycotina</taxon>
        <taxon>Dothideomycetes</taxon>
        <taxon>Dothideomycetidae</taxon>
        <taxon>Mycosphaerellales</taxon>
        <taxon>Dissoconiaceae</taxon>
        <taxon>Dissoconium</taxon>
    </lineage>
</organism>
<dbReference type="GO" id="GO:0005829">
    <property type="term" value="C:cytosol"/>
    <property type="evidence" value="ECO:0007669"/>
    <property type="project" value="TreeGrafter"/>
</dbReference>
<feature type="region of interest" description="Disordered" evidence="7">
    <location>
        <begin position="494"/>
        <end position="528"/>
    </location>
</feature>
<evidence type="ECO:0000256" key="6">
    <source>
        <dbReference type="PROSITE-ProRule" id="PRU00221"/>
    </source>
</evidence>
<dbReference type="GO" id="GO:1904263">
    <property type="term" value="P:positive regulation of TORC1 signaling"/>
    <property type="evidence" value="ECO:0007669"/>
    <property type="project" value="TreeGrafter"/>
</dbReference>
<dbReference type="InterPro" id="IPR001680">
    <property type="entry name" value="WD40_rpt"/>
</dbReference>
<protein>
    <submittedName>
        <fullName evidence="10">WD40 repeat-like protein</fullName>
    </submittedName>
</protein>
<dbReference type="InterPro" id="IPR015943">
    <property type="entry name" value="WD40/YVTN_repeat-like_dom_sf"/>
</dbReference>
<dbReference type="GO" id="GO:0061700">
    <property type="term" value="C:GATOR2 complex"/>
    <property type="evidence" value="ECO:0007669"/>
    <property type="project" value="TreeGrafter"/>
</dbReference>
<keyword evidence="5" id="KW-0862">Zinc</keyword>
<dbReference type="PROSITE" id="PS50082">
    <property type="entry name" value="WD_REPEATS_2"/>
    <property type="match status" value="3"/>
</dbReference>
<evidence type="ECO:0000256" key="3">
    <source>
        <dbReference type="ARBA" id="ARBA00022737"/>
    </source>
</evidence>
<dbReference type="GO" id="GO:0016239">
    <property type="term" value="P:positive regulation of macroautophagy"/>
    <property type="evidence" value="ECO:0007669"/>
    <property type="project" value="TreeGrafter"/>
</dbReference>
<dbReference type="SUPFAM" id="SSF50978">
    <property type="entry name" value="WD40 repeat-like"/>
    <property type="match status" value="1"/>
</dbReference>
<reference evidence="10" key="3">
    <citation type="submission" date="2025-08" db="UniProtKB">
        <authorList>
            <consortium name="RefSeq"/>
        </authorList>
    </citation>
    <scope>IDENTIFICATION</scope>
    <source>
        <strain evidence="10">CBS 342.82</strain>
    </source>
</reference>
<feature type="region of interest" description="Disordered" evidence="7">
    <location>
        <begin position="888"/>
        <end position="919"/>
    </location>
</feature>
<feature type="repeat" description="WD" evidence="6">
    <location>
        <begin position="242"/>
        <end position="284"/>
    </location>
</feature>
<feature type="repeat" description="WD" evidence="6">
    <location>
        <begin position="192"/>
        <end position="234"/>
    </location>
</feature>
<evidence type="ECO:0000313" key="10">
    <source>
        <dbReference type="RefSeq" id="XP_033455231.1"/>
    </source>
</evidence>
<feature type="region of interest" description="Disordered" evidence="7">
    <location>
        <begin position="1"/>
        <end position="21"/>
    </location>
</feature>
<dbReference type="Pfam" id="PF00400">
    <property type="entry name" value="WD40"/>
    <property type="match status" value="3"/>
</dbReference>
<dbReference type="GeneID" id="54363826"/>
<dbReference type="Pfam" id="PF17120">
    <property type="entry name" value="zf-RING_16"/>
    <property type="match status" value="1"/>
</dbReference>
<keyword evidence="2" id="KW-0479">Metal-binding</keyword>
<keyword evidence="3" id="KW-0677">Repeat</keyword>
<evidence type="ECO:0000256" key="5">
    <source>
        <dbReference type="ARBA" id="ARBA00022833"/>
    </source>
</evidence>
<keyword evidence="9" id="KW-1185">Reference proteome</keyword>
<dbReference type="PANTHER" id="PTHR46200">
    <property type="entry name" value="GATOR COMPLEX PROTEIN WDR24"/>
    <property type="match status" value="1"/>
</dbReference>
<dbReference type="Proteomes" id="UP000504637">
    <property type="component" value="Unplaced"/>
</dbReference>
<accession>A0A6J3LQS9</accession>
<evidence type="ECO:0000256" key="4">
    <source>
        <dbReference type="ARBA" id="ARBA00022771"/>
    </source>
</evidence>
<evidence type="ECO:0000256" key="7">
    <source>
        <dbReference type="SAM" id="MobiDB-lite"/>
    </source>
</evidence>
<dbReference type="InterPro" id="IPR019775">
    <property type="entry name" value="WD40_repeat_CS"/>
</dbReference>
<evidence type="ECO:0000256" key="2">
    <source>
        <dbReference type="ARBA" id="ARBA00022723"/>
    </source>
</evidence>
<dbReference type="GO" id="GO:0008270">
    <property type="term" value="F:zinc ion binding"/>
    <property type="evidence" value="ECO:0007669"/>
    <property type="project" value="UniProtKB-KW"/>
</dbReference>
<dbReference type="RefSeq" id="XP_033455231.1">
    <property type="nucleotide sequence ID" value="XM_033606026.1"/>
</dbReference>
<evidence type="ECO:0000256" key="1">
    <source>
        <dbReference type="ARBA" id="ARBA00022574"/>
    </source>
</evidence>
<feature type="region of interest" description="Disordered" evidence="7">
    <location>
        <begin position="840"/>
        <end position="861"/>
    </location>
</feature>